<evidence type="ECO:0000313" key="1">
    <source>
        <dbReference type="EMBL" id="MDT7843737.1"/>
    </source>
</evidence>
<reference evidence="2" key="1">
    <citation type="submission" date="2023-07" db="EMBL/GenBank/DDBJ databases">
        <title>Draft genome sequence of the endophytic actinobacterium Streptomyces justiciae WPN32, a potential antibiotic producer.</title>
        <authorList>
            <person name="Yasawong M."/>
            <person name="Pana W."/>
            <person name="Ganta P."/>
            <person name="Santapan N."/>
            <person name="Songngamsuk T."/>
            <person name="Phatcharaharikarn M."/>
            <person name="Kerdtoob S."/>
            <person name="Nantapong N."/>
        </authorList>
    </citation>
    <scope>NUCLEOTIDE SEQUENCE [LARGE SCALE GENOMIC DNA]</scope>
    <source>
        <strain evidence="2">WPN32</strain>
    </source>
</reference>
<accession>A0ABU3LWW6</accession>
<dbReference type="Proteomes" id="UP001257948">
    <property type="component" value="Unassembled WGS sequence"/>
</dbReference>
<dbReference type="EMBL" id="JAVTLL010000016">
    <property type="protein sequence ID" value="MDT7843737.1"/>
    <property type="molecule type" value="Genomic_DNA"/>
</dbReference>
<gene>
    <name evidence="1" type="ORF">RQC66_23740</name>
</gene>
<dbReference type="RefSeq" id="WP_314203214.1">
    <property type="nucleotide sequence ID" value="NZ_JAVTLL010000016.1"/>
</dbReference>
<organism evidence="1 2">
    <name type="scientific">Streptomyces justiciae</name>
    <dbReference type="NCBI Taxonomy" id="2780140"/>
    <lineage>
        <taxon>Bacteria</taxon>
        <taxon>Bacillati</taxon>
        <taxon>Actinomycetota</taxon>
        <taxon>Actinomycetes</taxon>
        <taxon>Kitasatosporales</taxon>
        <taxon>Streptomycetaceae</taxon>
        <taxon>Streptomyces</taxon>
    </lineage>
</organism>
<evidence type="ECO:0000313" key="2">
    <source>
        <dbReference type="Proteomes" id="UP001257948"/>
    </source>
</evidence>
<sequence length="176" mass="19209">MITPTDDTYRAFPPALAAVCRTEFDYDDGDGIDFEPYDAFLTADDTTAWLRQWTGNHELDGAAYRFFGQDGTGGGAALWCVREGHQLADQPVVFLGSEGETGVVAGNLSDFLWVLADGFGPLEATLFPTRAPRPNAHLAALAHRHATTPRRSAHAIFAAAQAEFPTFDEDMEQLCR</sequence>
<comment type="caution">
    <text evidence="1">The sequence shown here is derived from an EMBL/GenBank/DDBJ whole genome shotgun (WGS) entry which is preliminary data.</text>
</comment>
<proteinExistence type="predicted"/>
<keyword evidence="2" id="KW-1185">Reference proteome</keyword>
<name>A0ABU3LWW6_9ACTN</name>
<protein>
    <submittedName>
        <fullName evidence="1">SMI1/KNR4 family protein</fullName>
    </submittedName>
</protein>